<name>C0EJ33_9FIRM</name>
<accession>C0EJ33</accession>
<evidence type="ECO:0000313" key="2">
    <source>
        <dbReference type="Proteomes" id="UP000003340"/>
    </source>
</evidence>
<reference evidence="1 2" key="1">
    <citation type="submission" date="2009-01" db="EMBL/GenBank/DDBJ databases">
        <authorList>
            <person name="Fulton L."/>
            <person name="Clifton S."/>
            <person name="Fulton B."/>
            <person name="Xu J."/>
            <person name="Minx P."/>
            <person name="Pepin K.H."/>
            <person name="Johnson M."/>
            <person name="Bhonagiri V."/>
            <person name="Nash W.E."/>
            <person name="Mardis E.R."/>
            <person name="Wilson R.K."/>
        </authorList>
    </citation>
    <scope>NUCLEOTIDE SEQUENCE [LARGE SCALE GENOMIC DNA]</scope>
    <source>
        <strain evidence="1 2">DSM 5476</strain>
    </source>
</reference>
<dbReference type="STRING" id="537013.CLOSTMETH_03880"/>
<sequence length="65" mass="7484">MRLPCISSKKRSTFDGIVKPPVLNDKELNNYTSLSQKNQTKSWRIPRFTKSLLQISSDNGKINEM</sequence>
<comment type="caution">
    <text evidence="1">The sequence shown here is derived from an EMBL/GenBank/DDBJ whole genome shotgun (WGS) entry which is preliminary data.</text>
</comment>
<organism evidence="1 2">
    <name type="scientific">[Clostridium] methylpentosum DSM 5476</name>
    <dbReference type="NCBI Taxonomy" id="537013"/>
    <lineage>
        <taxon>Bacteria</taxon>
        <taxon>Bacillati</taxon>
        <taxon>Bacillota</taxon>
        <taxon>Clostridia</taxon>
        <taxon>Eubacteriales</taxon>
        <taxon>Oscillospiraceae</taxon>
        <taxon>Oscillospiraceae incertae sedis</taxon>
    </lineage>
</organism>
<proteinExistence type="predicted"/>
<dbReference type="Proteomes" id="UP000003340">
    <property type="component" value="Unassembled WGS sequence"/>
</dbReference>
<reference evidence="1 2" key="2">
    <citation type="submission" date="2009-02" db="EMBL/GenBank/DDBJ databases">
        <title>Draft genome sequence of Clostridium methylpentosum (DSM 5476).</title>
        <authorList>
            <person name="Sudarsanam P."/>
            <person name="Ley R."/>
            <person name="Guruge J."/>
            <person name="Turnbaugh P.J."/>
            <person name="Mahowald M."/>
            <person name="Liep D."/>
            <person name="Gordon J."/>
        </authorList>
    </citation>
    <scope>NUCLEOTIDE SEQUENCE [LARGE SCALE GENOMIC DNA]</scope>
    <source>
        <strain evidence="1 2">DSM 5476</strain>
    </source>
</reference>
<dbReference type="AlphaFoldDB" id="C0EJ33"/>
<protein>
    <submittedName>
        <fullName evidence="1">Uncharacterized protein</fullName>
    </submittedName>
</protein>
<dbReference type="HOGENOM" id="CLU_2842078_0_0_9"/>
<keyword evidence="2" id="KW-1185">Reference proteome</keyword>
<gene>
    <name evidence="1" type="ORF">CLOSTMETH_03880</name>
</gene>
<dbReference type="EMBL" id="ACEC01000136">
    <property type="protein sequence ID" value="EEG28499.1"/>
    <property type="molecule type" value="Genomic_DNA"/>
</dbReference>
<evidence type="ECO:0000313" key="1">
    <source>
        <dbReference type="EMBL" id="EEG28499.1"/>
    </source>
</evidence>